<name>A0A917W3P7_9BACL</name>
<dbReference type="Proteomes" id="UP000654670">
    <property type="component" value="Unassembled WGS sequence"/>
</dbReference>
<sequence length="392" mass="43304">MKRRRFGAAALIILSLQLALAGCSQSSSQNSVVKNNGGTQTTQLIPGSNTKDYQSLRPLSNDQMRGYINYGVNNRVDVDQLELGLMDMSKSVFSPDQYVFQSGQYLTGNDINGMLYRQGQERNKTNSTPPGLNPPLGPGQTALQQAQSSPKYLNYVLEQDYLKKSGNGKYVLGGVSIAVSLNSVYTDQIMDQNQNINPIQEQLNPATVKTWGENVAPKILQRVRSVKGLSQVPIFLTLYMTAAPDSLIPGDYFAKAMVPAGSTTIDKWTQVDDQHVLFPSNAASGQYKADLAKFNTFKNDVQQYYPDFVGVIGKGFYQNQTLTDLTLNINIRFMDETEVIGFANYVASIVNNGFGFGREVPIHVYITSGDVQEALIDRTPTMDTAYVHVFQH</sequence>
<reference evidence="3" key="1">
    <citation type="journal article" date="2014" name="Int. J. Syst. Evol. Microbiol.">
        <title>Complete genome sequence of Corynebacterium casei LMG S-19264T (=DSM 44701T), isolated from a smear-ripened cheese.</title>
        <authorList>
            <consortium name="US DOE Joint Genome Institute (JGI-PGF)"/>
            <person name="Walter F."/>
            <person name="Albersmeier A."/>
            <person name="Kalinowski J."/>
            <person name="Ruckert C."/>
        </authorList>
    </citation>
    <scope>NUCLEOTIDE SEQUENCE</scope>
    <source>
        <strain evidence="3">JCM 15325</strain>
    </source>
</reference>
<evidence type="ECO:0000256" key="2">
    <source>
        <dbReference type="SAM" id="SignalP"/>
    </source>
</evidence>
<dbReference type="AlphaFoldDB" id="A0A917W3P7"/>
<dbReference type="PIRSF" id="PIRSF012509">
    <property type="entry name" value="CamS"/>
    <property type="match status" value="1"/>
</dbReference>
<evidence type="ECO:0000256" key="1">
    <source>
        <dbReference type="SAM" id="MobiDB-lite"/>
    </source>
</evidence>
<keyword evidence="2" id="KW-0732">Signal</keyword>
<keyword evidence="4" id="KW-1185">Reference proteome</keyword>
<feature type="compositionally biased region" description="Polar residues" evidence="1">
    <location>
        <begin position="37"/>
        <end position="54"/>
    </location>
</feature>
<gene>
    <name evidence="3" type="ORF">GCM10007968_25210</name>
</gene>
<evidence type="ECO:0008006" key="5">
    <source>
        <dbReference type="Google" id="ProtNLM"/>
    </source>
</evidence>
<dbReference type="Pfam" id="PF07537">
    <property type="entry name" value="CamS"/>
    <property type="match status" value="1"/>
</dbReference>
<comment type="caution">
    <text evidence="3">The sequence shown here is derived from an EMBL/GenBank/DDBJ whole genome shotgun (WGS) entry which is preliminary data.</text>
</comment>
<dbReference type="PROSITE" id="PS51257">
    <property type="entry name" value="PROKAR_LIPOPROTEIN"/>
    <property type="match status" value="1"/>
</dbReference>
<protein>
    <recommendedName>
        <fullName evidence="5">Protein involved in sex pheromone biosynthesis</fullName>
    </recommendedName>
</protein>
<evidence type="ECO:0000313" key="3">
    <source>
        <dbReference type="EMBL" id="GGL60197.1"/>
    </source>
</evidence>
<proteinExistence type="predicted"/>
<dbReference type="RefSeq" id="WP_188803897.1">
    <property type="nucleotide sequence ID" value="NZ_BMOK01000012.1"/>
</dbReference>
<accession>A0A917W3P7</accession>
<dbReference type="CDD" id="cd13440">
    <property type="entry name" value="CamS_repeat_2"/>
    <property type="match status" value="1"/>
</dbReference>
<organism evidence="3 4">
    <name type="scientific">Sporolactobacillus putidus</name>
    <dbReference type="NCBI Taxonomy" id="492735"/>
    <lineage>
        <taxon>Bacteria</taxon>
        <taxon>Bacillati</taxon>
        <taxon>Bacillota</taxon>
        <taxon>Bacilli</taxon>
        <taxon>Bacillales</taxon>
        <taxon>Sporolactobacillaceae</taxon>
        <taxon>Sporolactobacillus</taxon>
    </lineage>
</organism>
<dbReference type="Gene3D" id="3.10.570.10">
    <property type="entry name" value="sex pheromone staph- cam373 precursor domain"/>
    <property type="match status" value="1"/>
</dbReference>
<dbReference type="InterPro" id="IPR011426">
    <property type="entry name" value="CamS"/>
</dbReference>
<dbReference type="EMBL" id="BMOK01000012">
    <property type="protein sequence ID" value="GGL60197.1"/>
    <property type="molecule type" value="Genomic_DNA"/>
</dbReference>
<feature type="region of interest" description="Disordered" evidence="1">
    <location>
        <begin position="29"/>
        <end position="54"/>
    </location>
</feature>
<feature type="signal peptide" evidence="2">
    <location>
        <begin position="1"/>
        <end position="21"/>
    </location>
</feature>
<evidence type="ECO:0000313" key="4">
    <source>
        <dbReference type="Proteomes" id="UP000654670"/>
    </source>
</evidence>
<dbReference type="CDD" id="cd13441">
    <property type="entry name" value="CamS_repeat_1"/>
    <property type="match status" value="1"/>
</dbReference>
<feature type="region of interest" description="Disordered" evidence="1">
    <location>
        <begin position="121"/>
        <end position="144"/>
    </location>
</feature>
<feature type="chain" id="PRO_5038712026" description="Protein involved in sex pheromone biosynthesis" evidence="2">
    <location>
        <begin position="22"/>
        <end position="392"/>
    </location>
</feature>
<reference evidence="3" key="2">
    <citation type="submission" date="2020-09" db="EMBL/GenBank/DDBJ databases">
        <authorList>
            <person name="Sun Q."/>
            <person name="Ohkuma M."/>
        </authorList>
    </citation>
    <scope>NUCLEOTIDE SEQUENCE</scope>
    <source>
        <strain evidence="3">JCM 15325</strain>
    </source>
</reference>